<dbReference type="Proteomes" id="UP000698242">
    <property type="component" value="Unassembled WGS sequence"/>
</dbReference>
<dbReference type="AlphaFoldDB" id="A0A921NW82"/>
<evidence type="ECO:0000313" key="2">
    <source>
        <dbReference type="Proteomes" id="UP000698242"/>
    </source>
</evidence>
<name>A0A921NW82_9RHOB</name>
<accession>A0A921NW82</accession>
<protein>
    <submittedName>
        <fullName evidence="1">Uncharacterized protein</fullName>
    </submittedName>
</protein>
<dbReference type="EMBL" id="APKE01000020">
    <property type="protein sequence ID" value="KAF0675909.1"/>
    <property type="molecule type" value="Genomic_DNA"/>
</dbReference>
<gene>
    <name evidence="1" type="ORF">PMES_01663</name>
</gene>
<sequence length="73" mass="8365">MLGSNLSDALCHLPHNTCEIVVEVCLRRNLSLELTDDCHILHPVLSRLHDAHHYASRSLQPFQCFVHLLRLPD</sequence>
<keyword evidence="2" id="KW-1185">Reference proteome</keyword>
<organism evidence="1 2">
    <name type="scientific">Profundibacterium mesophilum KAUST100406-0324</name>
    <dbReference type="NCBI Taxonomy" id="1037889"/>
    <lineage>
        <taxon>Bacteria</taxon>
        <taxon>Pseudomonadati</taxon>
        <taxon>Pseudomonadota</taxon>
        <taxon>Alphaproteobacteria</taxon>
        <taxon>Rhodobacterales</taxon>
        <taxon>Roseobacteraceae</taxon>
        <taxon>Profundibacterium</taxon>
    </lineage>
</organism>
<comment type="caution">
    <text evidence="1">The sequence shown here is derived from an EMBL/GenBank/DDBJ whole genome shotgun (WGS) entry which is preliminary data.</text>
</comment>
<evidence type="ECO:0000313" key="1">
    <source>
        <dbReference type="EMBL" id="KAF0675909.1"/>
    </source>
</evidence>
<reference evidence="1" key="1">
    <citation type="submission" date="2013-03" db="EMBL/GenBank/DDBJ databases">
        <title>Genome Sequence of the Profundibacterium mesophilum strain KAUST100406-0324T from Red Sea, a novel genus in the family Rhodobacteraceae.</title>
        <authorList>
            <person name="Essack M."/>
            <person name="Alam I."/>
            <person name="Lafi F."/>
            <person name="Alawi W."/>
            <person name="Kamanu F."/>
            <person name="Al-Suwailem A."/>
            <person name="Lee O.O."/>
            <person name="Xu Y."/>
            <person name="Bajic V."/>
            <person name="Qian P.-Y."/>
            <person name="Archer J."/>
        </authorList>
    </citation>
    <scope>NUCLEOTIDE SEQUENCE</scope>
    <source>
        <strain evidence="1">KAUST100406-0324</strain>
    </source>
</reference>
<proteinExistence type="predicted"/>